<keyword evidence="3" id="KW-1185">Reference proteome</keyword>
<feature type="transmembrane region" description="Helical" evidence="1">
    <location>
        <begin position="33"/>
        <end position="53"/>
    </location>
</feature>
<feature type="transmembrane region" description="Helical" evidence="1">
    <location>
        <begin position="79"/>
        <end position="101"/>
    </location>
</feature>
<dbReference type="Proteomes" id="UP000316304">
    <property type="component" value="Unassembled WGS sequence"/>
</dbReference>
<gene>
    <name evidence="2" type="ORF">Pla52o_25870</name>
</gene>
<dbReference type="EMBL" id="SJPT01000004">
    <property type="protein sequence ID" value="TWU23053.1"/>
    <property type="molecule type" value="Genomic_DNA"/>
</dbReference>
<proteinExistence type="predicted"/>
<accession>A0A5C6CDT5</accession>
<sequence length="129" mass="14422">MVKNLMSNVLPALESSSFSKGWPTLPARFRSTYLCVCCALIGLISIYDMFLVFNNSDMILELEKNPVCLALLKMEPTFFSLFVLGKSMGTLTVILILVQLFRSQFHGWHSVTSGITLFQLGLLAYLTFG</sequence>
<evidence type="ECO:0000313" key="2">
    <source>
        <dbReference type="EMBL" id="TWU23053.1"/>
    </source>
</evidence>
<feature type="transmembrane region" description="Helical" evidence="1">
    <location>
        <begin position="108"/>
        <end position="128"/>
    </location>
</feature>
<name>A0A5C6CDT5_9BACT</name>
<reference evidence="2 3" key="1">
    <citation type="submission" date="2019-02" db="EMBL/GenBank/DDBJ databases">
        <title>Deep-cultivation of Planctomycetes and their phenomic and genomic characterization uncovers novel biology.</title>
        <authorList>
            <person name="Wiegand S."/>
            <person name="Jogler M."/>
            <person name="Boedeker C."/>
            <person name="Pinto D."/>
            <person name="Vollmers J."/>
            <person name="Rivas-Marin E."/>
            <person name="Kohn T."/>
            <person name="Peeters S.H."/>
            <person name="Heuer A."/>
            <person name="Rast P."/>
            <person name="Oberbeckmann S."/>
            <person name="Bunk B."/>
            <person name="Jeske O."/>
            <person name="Meyerdierks A."/>
            <person name="Storesund J.E."/>
            <person name="Kallscheuer N."/>
            <person name="Luecker S."/>
            <person name="Lage O.M."/>
            <person name="Pohl T."/>
            <person name="Merkel B.J."/>
            <person name="Hornburger P."/>
            <person name="Mueller R.-W."/>
            <person name="Bruemmer F."/>
            <person name="Labrenz M."/>
            <person name="Spormann A.M."/>
            <person name="Op Den Camp H."/>
            <person name="Overmann J."/>
            <person name="Amann R."/>
            <person name="Jetten M.S.M."/>
            <person name="Mascher T."/>
            <person name="Medema M.H."/>
            <person name="Devos D.P."/>
            <person name="Kaster A.-K."/>
            <person name="Ovreas L."/>
            <person name="Rohde M."/>
            <person name="Galperin M.Y."/>
            <person name="Jogler C."/>
        </authorList>
    </citation>
    <scope>NUCLEOTIDE SEQUENCE [LARGE SCALE GENOMIC DNA]</scope>
    <source>
        <strain evidence="2 3">Pla52o</strain>
    </source>
</reference>
<keyword evidence="1" id="KW-1133">Transmembrane helix</keyword>
<evidence type="ECO:0008006" key="4">
    <source>
        <dbReference type="Google" id="ProtNLM"/>
    </source>
</evidence>
<dbReference type="AlphaFoldDB" id="A0A5C6CDT5"/>
<evidence type="ECO:0000313" key="3">
    <source>
        <dbReference type="Proteomes" id="UP000316304"/>
    </source>
</evidence>
<comment type="caution">
    <text evidence="2">The sequence shown here is derived from an EMBL/GenBank/DDBJ whole genome shotgun (WGS) entry which is preliminary data.</text>
</comment>
<keyword evidence="1" id="KW-0472">Membrane</keyword>
<protein>
    <recommendedName>
        <fullName evidence="4">DUF5658 domain-containing protein</fullName>
    </recommendedName>
</protein>
<evidence type="ECO:0000256" key="1">
    <source>
        <dbReference type="SAM" id="Phobius"/>
    </source>
</evidence>
<keyword evidence="1" id="KW-0812">Transmembrane</keyword>
<organism evidence="2 3">
    <name type="scientific">Novipirellula galeiformis</name>
    <dbReference type="NCBI Taxonomy" id="2528004"/>
    <lineage>
        <taxon>Bacteria</taxon>
        <taxon>Pseudomonadati</taxon>
        <taxon>Planctomycetota</taxon>
        <taxon>Planctomycetia</taxon>
        <taxon>Pirellulales</taxon>
        <taxon>Pirellulaceae</taxon>
        <taxon>Novipirellula</taxon>
    </lineage>
</organism>